<protein>
    <submittedName>
        <fullName evidence="1">Uncharacterized protein</fullName>
    </submittedName>
</protein>
<evidence type="ECO:0000313" key="1">
    <source>
        <dbReference type="EMBL" id="MFD2233844.1"/>
    </source>
</evidence>
<dbReference type="RefSeq" id="WP_377315743.1">
    <property type="nucleotide sequence ID" value="NZ_JBHUIY010000013.1"/>
</dbReference>
<reference evidence="2" key="1">
    <citation type="journal article" date="2019" name="Int. J. Syst. Evol. Microbiol.">
        <title>The Global Catalogue of Microorganisms (GCM) 10K type strain sequencing project: providing services to taxonomists for standard genome sequencing and annotation.</title>
        <authorList>
            <consortium name="The Broad Institute Genomics Platform"/>
            <consortium name="The Broad Institute Genome Sequencing Center for Infectious Disease"/>
            <person name="Wu L."/>
            <person name="Ma J."/>
        </authorList>
    </citation>
    <scope>NUCLEOTIDE SEQUENCE [LARGE SCALE GENOMIC DNA]</scope>
    <source>
        <strain evidence="2">KCTC 15012</strain>
    </source>
</reference>
<accession>A0ABW5C959</accession>
<organism evidence="1 2">
    <name type="scientific">Phaeospirillum tilakii</name>
    <dbReference type="NCBI Taxonomy" id="741673"/>
    <lineage>
        <taxon>Bacteria</taxon>
        <taxon>Pseudomonadati</taxon>
        <taxon>Pseudomonadota</taxon>
        <taxon>Alphaproteobacteria</taxon>
        <taxon>Rhodospirillales</taxon>
        <taxon>Rhodospirillaceae</taxon>
        <taxon>Phaeospirillum</taxon>
    </lineage>
</organism>
<evidence type="ECO:0000313" key="2">
    <source>
        <dbReference type="Proteomes" id="UP001597296"/>
    </source>
</evidence>
<proteinExistence type="predicted"/>
<gene>
    <name evidence="1" type="ORF">ACFSNB_08505</name>
</gene>
<name>A0ABW5C959_9PROT</name>
<dbReference type="Proteomes" id="UP001597296">
    <property type="component" value="Unassembled WGS sequence"/>
</dbReference>
<dbReference type="EMBL" id="JBHUIY010000013">
    <property type="protein sequence ID" value="MFD2233844.1"/>
    <property type="molecule type" value="Genomic_DNA"/>
</dbReference>
<keyword evidence="2" id="KW-1185">Reference proteome</keyword>
<comment type="caution">
    <text evidence="1">The sequence shown here is derived from an EMBL/GenBank/DDBJ whole genome shotgun (WGS) entry which is preliminary data.</text>
</comment>
<sequence>MSQPSAAAPSAALPPSAQAMNRRIAQLLSRFGLDGAKVLADAATNRMAASELLTNPALVNPKGLILLHGIGTMDAMLELATNGKPAIPLPKDSKVGLQAIVLFLRLNHTPEFSWRDNDTPSAWSTRIIDALFGALATKKVFGPSDFLALDRLSTNPLWQGLFAYALDLFLSAIADPNRVASLDRATSQAAVQAFRTSAAARQARLPKIKYGNPLASFKDIAEYAIGEYLGGLDVNDALARTLVQAQLGLGDDSGKEKFESFLKNNRIMPETFPTTVQVLYEKVNAEVRFTESEGEVAAVCWAYAVEMKQTQVMEKLFASFADGVFPVAAKCRRYFSFGGIAPKDGAMVISRWAARSQLLAEMRKGGLSKQVADLIPMLSQEERRALLAFRDGRTESRSLSTQDVERYVRARCKMLTLSAQQAKIGRVERLLASQVNGAEQFILRPGQAILQDMTYGVDVFFRALRTVIEDICEGTGAMLREQMKVLHEFERRYGPLSTVSLLVPMPPKGKPEQWIQDARSALAKVDNSYFER</sequence>